<gene>
    <name evidence="7" type="ORF">GCM10011498_08170</name>
</gene>
<dbReference type="PANTHER" id="PTHR43289">
    <property type="entry name" value="MITOGEN-ACTIVATED PROTEIN KINASE KINASE KINASE 20-RELATED"/>
    <property type="match status" value="1"/>
</dbReference>
<keyword evidence="1" id="KW-0808">Transferase</keyword>
<evidence type="ECO:0000256" key="3">
    <source>
        <dbReference type="ARBA" id="ARBA00022777"/>
    </source>
</evidence>
<accession>A0A916QTD2</accession>
<keyword evidence="2" id="KW-0547">Nucleotide-binding</keyword>
<name>A0A916QTD2_9RHOB</name>
<dbReference type="GO" id="GO:0004674">
    <property type="term" value="F:protein serine/threonine kinase activity"/>
    <property type="evidence" value="ECO:0007669"/>
    <property type="project" value="TreeGrafter"/>
</dbReference>
<dbReference type="PANTHER" id="PTHR43289:SF6">
    <property type="entry name" value="SERINE_THREONINE-PROTEIN KINASE NEKL-3"/>
    <property type="match status" value="1"/>
</dbReference>
<dbReference type="RefSeq" id="WP_188671152.1">
    <property type="nucleotide sequence ID" value="NZ_BMKA01000001.1"/>
</dbReference>
<feature type="domain" description="Protein kinase" evidence="6">
    <location>
        <begin position="20"/>
        <end position="275"/>
    </location>
</feature>
<keyword evidence="8" id="KW-1185">Reference proteome</keyword>
<evidence type="ECO:0000256" key="2">
    <source>
        <dbReference type="ARBA" id="ARBA00022741"/>
    </source>
</evidence>
<dbReference type="AlphaFoldDB" id="A0A916QTD2"/>
<feature type="compositionally biased region" description="Low complexity" evidence="5">
    <location>
        <begin position="361"/>
        <end position="382"/>
    </location>
</feature>
<reference evidence="7" key="2">
    <citation type="submission" date="2020-09" db="EMBL/GenBank/DDBJ databases">
        <authorList>
            <person name="Sun Q."/>
            <person name="Zhou Y."/>
        </authorList>
    </citation>
    <scope>NUCLEOTIDE SEQUENCE</scope>
    <source>
        <strain evidence="7">CGMCC 1.15880</strain>
    </source>
</reference>
<dbReference type="PROSITE" id="PS50011">
    <property type="entry name" value="PROTEIN_KINASE_DOM"/>
    <property type="match status" value="1"/>
</dbReference>
<feature type="region of interest" description="Disordered" evidence="5">
    <location>
        <begin position="286"/>
        <end position="328"/>
    </location>
</feature>
<feature type="region of interest" description="Disordered" evidence="5">
    <location>
        <begin position="355"/>
        <end position="403"/>
    </location>
</feature>
<dbReference type="Gene3D" id="1.10.510.10">
    <property type="entry name" value="Transferase(Phosphotransferase) domain 1"/>
    <property type="match status" value="1"/>
</dbReference>
<feature type="compositionally biased region" description="Low complexity" evidence="5">
    <location>
        <begin position="289"/>
        <end position="310"/>
    </location>
</feature>
<proteinExistence type="predicted"/>
<evidence type="ECO:0000256" key="4">
    <source>
        <dbReference type="ARBA" id="ARBA00022840"/>
    </source>
</evidence>
<sequence length="772" mass="81745">MSDPTETGILSTGDVLNNTYVIAELVASGGTGEVYRATNRVSGREIAVKILKAEFAQDEQFTNLMKREASVLHEVIDPSVVRYYDLLESDSHGGFLFIVMEFIEGRSLADEMKDKGPLNETTLLEVAERVLCGLKAAHEKNAFHRDLSPDNILLRGGDPKQATLIDFGIAKDVNDGAKTVVGGGFAGKYQYASPEQMEGRSDARSDLYSLGMTLMGAYRGQSPNAGSSLMQIISAKAVKPDISDMSGPLAALVSRLVEPDPADRLQTAQEALEFLGILSDDDEKTVILPAGGPASRAAASTTTPQTTATGTHGGPAAGVETPPAKSSRTGLYAGSAIAVALALGAAGWFSGQFSPAPSDPTTQSAASNTSTGTAATTTASVAPVTEPDTESLAETAPQPEPLPLADPFVLTIERGSPDDPLRLIGNLPSEDAVPALTTQLEQHLNAFAVLSDVTPARGEPFAGWSERIIKVAMLFDAVESWTVSANDMDVILIAKAQNELEKTALLNGARAAIEGTKLALVDRIEVEIPSVSLDDLDFGLQDMASCGPLSLTGGRNGALGPDDALAVSGKLAVAADMSRVQAYLSQMAPGREISSDLEILNSSVCSVLRLMPEDLSGALEIDYSYGTKADRVEGDIFRIGENPVIDIRLPKDRDGFLNVVFVDLAEQVFHLLPHQARSANTLQDIGSVDGDTRSVRVAYPVAEASIEKLGFKVVEPVGANILLAIVSDTPLFDEIRPRAESSGAFIEALNDRLEDLPDDGALVNYRFMMTLE</sequence>
<reference evidence="7" key="1">
    <citation type="journal article" date="2014" name="Int. J. Syst. Evol. Microbiol.">
        <title>Complete genome sequence of Corynebacterium casei LMG S-19264T (=DSM 44701T), isolated from a smear-ripened cheese.</title>
        <authorList>
            <consortium name="US DOE Joint Genome Institute (JGI-PGF)"/>
            <person name="Walter F."/>
            <person name="Albersmeier A."/>
            <person name="Kalinowski J."/>
            <person name="Ruckert C."/>
        </authorList>
    </citation>
    <scope>NUCLEOTIDE SEQUENCE</scope>
    <source>
        <strain evidence="7">CGMCC 1.15880</strain>
    </source>
</reference>
<dbReference type="GO" id="GO:0005524">
    <property type="term" value="F:ATP binding"/>
    <property type="evidence" value="ECO:0007669"/>
    <property type="project" value="UniProtKB-KW"/>
</dbReference>
<evidence type="ECO:0000259" key="6">
    <source>
        <dbReference type="PROSITE" id="PS50011"/>
    </source>
</evidence>
<evidence type="ECO:0000256" key="1">
    <source>
        <dbReference type="ARBA" id="ARBA00022679"/>
    </source>
</evidence>
<dbReference type="Gene3D" id="3.30.200.20">
    <property type="entry name" value="Phosphorylase Kinase, domain 1"/>
    <property type="match status" value="1"/>
</dbReference>
<dbReference type="Pfam" id="PF00069">
    <property type="entry name" value="Pkinase"/>
    <property type="match status" value="1"/>
</dbReference>
<evidence type="ECO:0000313" key="7">
    <source>
        <dbReference type="EMBL" id="GGA10447.1"/>
    </source>
</evidence>
<comment type="caution">
    <text evidence="7">The sequence shown here is derived from an EMBL/GenBank/DDBJ whole genome shotgun (WGS) entry which is preliminary data.</text>
</comment>
<keyword evidence="3" id="KW-0418">Kinase</keyword>
<protein>
    <recommendedName>
        <fullName evidence="6">Protein kinase domain-containing protein</fullName>
    </recommendedName>
</protein>
<dbReference type="CDD" id="cd14014">
    <property type="entry name" value="STKc_PknB_like"/>
    <property type="match status" value="1"/>
</dbReference>
<dbReference type="SUPFAM" id="SSF56112">
    <property type="entry name" value="Protein kinase-like (PK-like)"/>
    <property type="match status" value="1"/>
</dbReference>
<dbReference type="InterPro" id="IPR011009">
    <property type="entry name" value="Kinase-like_dom_sf"/>
</dbReference>
<dbReference type="Proteomes" id="UP000628017">
    <property type="component" value="Unassembled WGS sequence"/>
</dbReference>
<dbReference type="InterPro" id="IPR000719">
    <property type="entry name" value="Prot_kinase_dom"/>
</dbReference>
<evidence type="ECO:0000313" key="8">
    <source>
        <dbReference type="Proteomes" id="UP000628017"/>
    </source>
</evidence>
<evidence type="ECO:0000256" key="5">
    <source>
        <dbReference type="SAM" id="MobiDB-lite"/>
    </source>
</evidence>
<keyword evidence="4" id="KW-0067">ATP-binding</keyword>
<dbReference type="EMBL" id="BMKA01000001">
    <property type="protein sequence ID" value="GGA10447.1"/>
    <property type="molecule type" value="Genomic_DNA"/>
</dbReference>
<organism evidence="7 8">
    <name type="scientific">Neptunicoccus cionae</name>
    <dbReference type="NCBI Taxonomy" id="2035344"/>
    <lineage>
        <taxon>Bacteria</taxon>
        <taxon>Pseudomonadati</taxon>
        <taxon>Pseudomonadota</taxon>
        <taxon>Alphaproteobacteria</taxon>
        <taxon>Rhodobacterales</taxon>
        <taxon>Paracoccaceae</taxon>
        <taxon>Neptunicoccus</taxon>
    </lineage>
</organism>